<dbReference type="EMBL" id="CP032050">
    <property type="protein sequence ID" value="AYN69162.1"/>
    <property type="molecule type" value="Genomic_DNA"/>
</dbReference>
<dbReference type="InterPro" id="IPR029044">
    <property type="entry name" value="Nucleotide-diphossugar_trans"/>
</dbReference>
<dbReference type="KEGG" id="emar:D1013_18120"/>
<dbReference type="OrthoDB" id="9798250at2"/>
<name>A0A3G2LA72_9FLAO</name>
<dbReference type="PANTHER" id="PTHR36529:SF1">
    <property type="entry name" value="GLYCOSYLTRANSFERASE"/>
    <property type="match status" value="1"/>
</dbReference>
<keyword evidence="2" id="KW-1185">Reference proteome</keyword>
<evidence type="ECO:0000313" key="2">
    <source>
        <dbReference type="Proteomes" id="UP000276309"/>
    </source>
</evidence>
<dbReference type="AlphaFoldDB" id="A0A3G2LA72"/>
<gene>
    <name evidence="1" type="ORF">D1013_18120</name>
</gene>
<dbReference type="PANTHER" id="PTHR36529">
    <property type="entry name" value="SLL1095 PROTEIN"/>
    <property type="match status" value="1"/>
</dbReference>
<dbReference type="Gene3D" id="3.90.550.10">
    <property type="entry name" value="Spore Coat Polysaccharide Biosynthesis Protein SpsA, Chain A"/>
    <property type="match status" value="1"/>
</dbReference>
<protein>
    <submittedName>
        <fullName evidence="1">Glycosyltransferase</fullName>
    </submittedName>
</protein>
<dbReference type="InterPro" id="IPR018641">
    <property type="entry name" value="Trfase_1_rSAM/seldom-assoc"/>
</dbReference>
<evidence type="ECO:0000313" key="1">
    <source>
        <dbReference type="EMBL" id="AYN69162.1"/>
    </source>
</evidence>
<dbReference type="SUPFAM" id="SSF53448">
    <property type="entry name" value="Nucleotide-diphospho-sugar transferases"/>
    <property type="match status" value="1"/>
</dbReference>
<dbReference type="Pfam" id="PF09837">
    <property type="entry name" value="DUF2064"/>
    <property type="match status" value="1"/>
</dbReference>
<proteinExistence type="predicted"/>
<reference evidence="1 2" key="1">
    <citation type="submission" date="2018-08" db="EMBL/GenBank/DDBJ databases">
        <title>The reduced genetic potential of extracellular carbohydrate catabolism in Euzebyella marina RN62, a Flavobacteriia bacterium isolated from the hadal water.</title>
        <authorList>
            <person name="Xue C."/>
        </authorList>
    </citation>
    <scope>NUCLEOTIDE SEQUENCE [LARGE SCALE GENOMIC DNA]</scope>
    <source>
        <strain evidence="1 2">RN62</strain>
    </source>
</reference>
<keyword evidence="1" id="KW-0808">Transferase</keyword>
<sequence>MDLNSKNLLLIFTRNPELGKCKTRLAATIGDEAALDIYKFLLRHTASITHNLEIVKEVWYSETIWENDVWNNSNYEKKLQSGHDLGERMAQAFTEGFKNGFERIVIIGSDMYDLTQKDLKNAFNLLEKHEFVVGPAEDGGYYLLGMTSFEANLFKEKQWGTSSVLKNTLSDLEKTNYVLLQERNDIDLYEDIKDLAVFQPYLKNSRK</sequence>
<dbReference type="Proteomes" id="UP000276309">
    <property type="component" value="Chromosome"/>
</dbReference>
<dbReference type="NCBIfam" id="TIGR04282">
    <property type="entry name" value="glyco_like_cofC"/>
    <property type="match status" value="1"/>
</dbReference>
<accession>A0A3G2LA72</accession>
<dbReference type="GO" id="GO:0016740">
    <property type="term" value="F:transferase activity"/>
    <property type="evidence" value="ECO:0007669"/>
    <property type="project" value="UniProtKB-KW"/>
</dbReference>
<organism evidence="1 2">
    <name type="scientific">Euzebyella marina</name>
    <dbReference type="NCBI Taxonomy" id="1761453"/>
    <lineage>
        <taxon>Bacteria</taxon>
        <taxon>Pseudomonadati</taxon>
        <taxon>Bacteroidota</taxon>
        <taxon>Flavobacteriia</taxon>
        <taxon>Flavobacteriales</taxon>
        <taxon>Flavobacteriaceae</taxon>
        <taxon>Euzebyella</taxon>
    </lineage>
</organism>